<evidence type="ECO:0000313" key="3">
    <source>
        <dbReference type="EMBL" id="GBM80332.1"/>
    </source>
</evidence>
<gene>
    <name evidence="3" type="ORF">AVEN_207650_1</name>
    <name evidence="2" type="ORF">AVEN_79420_1</name>
</gene>
<evidence type="ECO:0000256" key="1">
    <source>
        <dbReference type="SAM" id="MobiDB-lite"/>
    </source>
</evidence>
<accession>A0A4Y2IR29</accession>
<feature type="region of interest" description="Disordered" evidence="1">
    <location>
        <begin position="1"/>
        <end position="49"/>
    </location>
</feature>
<dbReference type="AlphaFoldDB" id="A0A4Y2IR29"/>
<proteinExistence type="predicted"/>
<dbReference type="EMBL" id="BGPR01187084">
    <property type="protein sequence ID" value="GBM80332.1"/>
    <property type="molecule type" value="Genomic_DNA"/>
</dbReference>
<feature type="compositionally biased region" description="Polar residues" evidence="1">
    <location>
        <begin position="1"/>
        <end position="11"/>
    </location>
</feature>
<evidence type="ECO:0000313" key="4">
    <source>
        <dbReference type="Proteomes" id="UP000499080"/>
    </source>
</evidence>
<name>A0A4Y2IR29_ARAVE</name>
<organism evidence="2 4">
    <name type="scientific">Araneus ventricosus</name>
    <name type="common">Orbweaver spider</name>
    <name type="synonym">Epeira ventricosa</name>
    <dbReference type="NCBI Taxonomy" id="182803"/>
    <lineage>
        <taxon>Eukaryota</taxon>
        <taxon>Metazoa</taxon>
        <taxon>Ecdysozoa</taxon>
        <taxon>Arthropoda</taxon>
        <taxon>Chelicerata</taxon>
        <taxon>Arachnida</taxon>
        <taxon>Araneae</taxon>
        <taxon>Araneomorphae</taxon>
        <taxon>Entelegynae</taxon>
        <taxon>Araneoidea</taxon>
        <taxon>Araneidae</taxon>
        <taxon>Araneus</taxon>
    </lineage>
</organism>
<feature type="region of interest" description="Disordered" evidence="1">
    <location>
        <begin position="64"/>
        <end position="85"/>
    </location>
</feature>
<dbReference type="Proteomes" id="UP000499080">
    <property type="component" value="Unassembled WGS sequence"/>
</dbReference>
<evidence type="ECO:0000313" key="2">
    <source>
        <dbReference type="EMBL" id="GBM80298.1"/>
    </source>
</evidence>
<sequence>MISSVVKSCSLRNEIEDPDSQKERQDSSPTKMNETNQISAESHFSSQPWEREVALGARLAAIHYPSENSETPHRNSGPATDVSPSQYTAAWVESIRDQSNFEKQICSQISTNERAIDAKQSIIQRASSHHREIKWK</sequence>
<feature type="compositionally biased region" description="Polar residues" evidence="1">
    <location>
        <begin position="27"/>
        <end position="48"/>
    </location>
</feature>
<feature type="compositionally biased region" description="Basic and acidic residues" evidence="1">
    <location>
        <begin position="13"/>
        <end position="26"/>
    </location>
</feature>
<protein>
    <submittedName>
        <fullName evidence="2">Uncharacterized protein</fullName>
    </submittedName>
</protein>
<dbReference type="EMBL" id="BGPR01187073">
    <property type="protein sequence ID" value="GBM80298.1"/>
    <property type="molecule type" value="Genomic_DNA"/>
</dbReference>
<comment type="caution">
    <text evidence="2">The sequence shown here is derived from an EMBL/GenBank/DDBJ whole genome shotgun (WGS) entry which is preliminary data.</text>
</comment>
<reference evidence="2 4" key="1">
    <citation type="journal article" date="2019" name="Sci. Rep.">
        <title>Orb-weaving spider Araneus ventricosus genome elucidates the spidroin gene catalogue.</title>
        <authorList>
            <person name="Kono N."/>
            <person name="Nakamura H."/>
            <person name="Ohtoshi R."/>
            <person name="Moran D.A.P."/>
            <person name="Shinohara A."/>
            <person name="Yoshida Y."/>
            <person name="Fujiwara M."/>
            <person name="Mori M."/>
            <person name="Tomita M."/>
            <person name="Arakawa K."/>
        </authorList>
    </citation>
    <scope>NUCLEOTIDE SEQUENCE [LARGE SCALE GENOMIC DNA]</scope>
</reference>
<keyword evidence="4" id="KW-1185">Reference proteome</keyword>